<reference evidence="1 2" key="1">
    <citation type="submission" date="2020-09" db="EMBL/GenBank/DDBJ databases">
        <title>De no assembly of potato wild relative species, Solanum commersonii.</title>
        <authorList>
            <person name="Cho K."/>
        </authorList>
    </citation>
    <scope>NUCLEOTIDE SEQUENCE [LARGE SCALE GENOMIC DNA]</scope>
    <source>
        <strain evidence="1">LZ3.2</strain>
        <tissue evidence="1">Leaf</tissue>
    </source>
</reference>
<keyword evidence="2" id="KW-1185">Reference proteome</keyword>
<dbReference type="AlphaFoldDB" id="A0A9J5XF61"/>
<comment type="caution">
    <text evidence="1">The sequence shown here is derived from an EMBL/GenBank/DDBJ whole genome shotgun (WGS) entry which is preliminary data.</text>
</comment>
<name>A0A9J5XF61_SOLCO</name>
<dbReference type="EMBL" id="JACXVP010000009">
    <property type="protein sequence ID" value="KAG5586271.1"/>
    <property type="molecule type" value="Genomic_DNA"/>
</dbReference>
<gene>
    <name evidence="1" type="ORF">H5410_046705</name>
</gene>
<protein>
    <submittedName>
        <fullName evidence="1">Uncharacterized protein</fullName>
    </submittedName>
</protein>
<accession>A0A9J5XF61</accession>
<organism evidence="1 2">
    <name type="scientific">Solanum commersonii</name>
    <name type="common">Commerson's wild potato</name>
    <name type="synonym">Commerson's nightshade</name>
    <dbReference type="NCBI Taxonomy" id="4109"/>
    <lineage>
        <taxon>Eukaryota</taxon>
        <taxon>Viridiplantae</taxon>
        <taxon>Streptophyta</taxon>
        <taxon>Embryophyta</taxon>
        <taxon>Tracheophyta</taxon>
        <taxon>Spermatophyta</taxon>
        <taxon>Magnoliopsida</taxon>
        <taxon>eudicotyledons</taxon>
        <taxon>Gunneridae</taxon>
        <taxon>Pentapetalae</taxon>
        <taxon>asterids</taxon>
        <taxon>lamiids</taxon>
        <taxon>Solanales</taxon>
        <taxon>Solanaceae</taxon>
        <taxon>Solanoideae</taxon>
        <taxon>Solaneae</taxon>
        <taxon>Solanum</taxon>
    </lineage>
</organism>
<proteinExistence type="predicted"/>
<evidence type="ECO:0000313" key="1">
    <source>
        <dbReference type="EMBL" id="KAG5586271.1"/>
    </source>
</evidence>
<sequence length="103" mass="11568">MTVSISPKRSNKSIKKLGIIKCCWIETTLGRHYITPATGIPRNLLSITFGSNIPPKFKTISDEEDTSSLEEEVHFGDYNFQMLKLSLIQLQQLGKSGEIRVSL</sequence>
<evidence type="ECO:0000313" key="2">
    <source>
        <dbReference type="Proteomes" id="UP000824120"/>
    </source>
</evidence>
<dbReference type="Proteomes" id="UP000824120">
    <property type="component" value="Chromosome 9"/>
</dbReference>